<dbReference type="AlphaFoldDB" id="A0A1Y1LEU8"/>
<evidence type="ECO:0000313" key="1">
    <source>
        <dbReference type="EMBL" id="JAV70870.1"/>
    </source>
</evidence>
<accession>A0A1Y1LEU8</accession>
<proteinExistence type="predicted"/>
<dbReference type="EMBL" id="GEZM01060828">
    <property type="protein sequence ID" value="JAV70870.1"/>
    <property type="molecule type" value="Transcribed_RNA"/>
</dbReference>
<name>A0A1Y1LEU8_PHOPY</name>
<protein>
    <submittedName>
        <fullName evidence="1">Uncharacterized protein</fullName>
    </submittedName>
</protein>
<organism evidence="1">
    <name type="scientific">Photinus pyralis</name>
    <name type="common">Common eastern firefly</name>
    <name type="synonym">Lampyris pyralis</name>
    <dbReference type="NCBI Taxonomy" id="7054"/>
    <lineage>
        <taxon>Eukaryota</taxon>
        <taxon>Metazoa</taxon>
        <taxon>Ecdysozoa</taxon>
        <taxon>Arthropoda</taxon>
        <taxon>Hexapoda</taxon>
        <taxon>Insecta</taxon>
        <taxon>Pterygota</taxon>
        <taxon>Neoptera</taxon>
        <taxon>Endopterygota</taxon>
        <taxon>Coleoptera</taxon>
        <taxon>Polyphaga</taxon>
        <taxon>Elateriformia</taxon>
        <taxon>Elateroidea</taxon>
        <taxon>Lampyridae</taxon>
        <taxon>Lampyrinae</taxon>
        <taxon>Photinus</taxon>
    </lineage>
</organism>
<reference evidence="1" key="1">
    <citation type="journal article" date="2016" name="Sci. Rep.">
        <title>Molecular characterization of firefly nuptial gifts: a multi-omics approach sheds light on postcopulatory sexual selection.</title>
        <authorList>
            <person name="Al-Wathiqui N."/>
            <person name="Fallon T.R."/>
            <person name="South A."/>
            <person name="Weng J.K."/>
            <person name="Lewis S.M."/>
        </authorList>
    </citation>
    <scope>NUCLEOTIDE SEQUENCE</scope>
</reference>
<sequence>MCLHLFNAISIKMEIKINTSSEMLLKLKTILYLAIMKNFSKFCCGIGKKQFQTYTFILTTLPLPLDMNVVLDEHLWTFWFSKVACKEAELTVPNASSSTPLLCPV</sequence>